<protein>
    <submittedName>
        <fullName evidence="2">Uncharacterized protein</fullName>
    </submittedName>
</protein>
<accession>A0A9W6GKC6</accession>
<feature type="compositionally biased region" description="Basic residues" evidence="1">
    <location>
        <begin position="31"/>
        <end position="40"/>
    </location>
</feature>
<dbReference type="AlphaFoldDB" id="A0A9W6GKC6"/>
<name>A0A9W6GKC6_9FUSO</name>
<dbReference type="Proteomes" id="UP001144471">
    <property type="component" value="Unassembled WGS sequence"/>
</dbReference>
<proteinExistence type="predicted"/>
<reference evidence="2" key="1">
    <citation type="submission" date="2022-12" db="EMBL/GenBank/DDBJ databases">
        <title>Reference genome sequencing for broad-spectrum identification of bacterial and archaeal isolates by mass spectrometry.</title>
        <authorList>
            <person name="Sekiguchi Y."/>
            <person name="Tourlousse D.M."/>
        </authorList>
    </citation>
    <scope>NUCLEOTIDE SEQUENCE</scope>
    <source>
        <strain evidence="2">10succ1</strain>
    </source>
</reference>
<comment type="caution">
    <text evidence="2">The sequence shown here is derived from an EMBL/GenBank/DDBJ whole genome shotgun (WGS) entry which is preliminary data.</text>
</comment>
<evidence type="ECO:0000313" key="3">
    <source>
        <dbReference type="Proteomes" id="UP001144471"/>
    </source>
</evidence>
<keyword evidence="3" id="KW-1185">Reference proteome</keyword>
<dbReference type="EMBL" id="BSDY01000004">
    <property type="protein sequence ID" value="GLI55545.1"/>
    <property type="molecule type" value="Genomic_DNA"/>
</dbReference>
<feature type="compositionally biased region" description="Basic and acidic residues" evidence="1">
    <location>
        <begin position="18"/>
        <end position="30"/>
    </location>
</feature>
<organism evidence="2 3">
    <name type="scientific">Propionigenium maris DSM 9537</name>
    <dbReference type="NCBI Taxonomy" id="1123000"/>
    <lineage>
        <taxon>Bacteria</taxon>
        <taxon>Fusobacteriati</taxon>
        <taxon>Fusobacteriota</taxon>
        <taxon>Fusobacteriia</taxon>
        <taxon>Fusobacteriales</taxon>
        <taxon>Fusobacteriaceae</taxon>
        <taxon>Propionigenium</taxon>
    </lineage>
</organism>
<dbReference type="RefSeq" id="WP_281834093.1">
    <property type="nucleotide sequence ID" value="NZ_BSDY01000004.1"/>
</dbReference>
<sequence length="53" mass="6090">MKITKESLKGRILKRRGGTQEEALKGELNKGKKKTPKKKGEKNTDLDYEVFLQ</sequence>
<evidence type="ECO:0000313" key="2">
    <source>
        <dbReference type="EMBL" id="GLI55545.1"/>
    </source>
</evidence>
<gene>
    <name evidence="2" type="ORF">PM10SUCC1_10590</name>
</gene>
<feature type="region of interest" description="Disordered" evidence="1">
    <location>
        <begin position="1"/>
        <end position="46"/>
    </location>
</feature>
<evidence type="ECO:0000256" key="1">
    <source>
        <dbReference type="SAM" id="MobiDB-lite"/>
    </source>
</evidence>